<dbReference type="Pfam" id="PF17865">
    <property type="entry name" value="AAA_lid_5"/>
    <property type="match status" value="1"/>
</dbReference>
<protein>
    <recommendedName>
        <fullName evidence="4">Midasin</fullName>
    </recommendedName>
</protein>
<dbReference type="CDD" id="cd00009">
    <property type="entry name" value="AAA"/>
    <property type="match status" value="4"/>
</dbReference>
<feature type="domain" description="AAA+ ATPase" evidence="9">
    <location>
        <begin position="1352"/>
        <end position="1512"/>
    </location>
</feature>
<organism evidence="10 11">
    <name type="scientific">Nephila pilipes</name>
    <name type="common">Giant wood spider</name>
    <name type="synonym">Nephila maculata</name>
    <dbReference type="NCBI Taxonomy" id="299642"/>
    <lineage>
        <taxon>Eukaryota</taxon>
        <taxon>Metazoa</taxon>
        <taxon>Ecdysozoa</taxon>
        <taxon>Arthropoda</taxon>
        <taxon>Chelicerata</taxon>
        <taxon>Arachnida</taxon>
        <taxon>Araneae</taxon>
        <taxon>Araneomorphae</taxon>
        <taxon>Entelegynae</taxon>
        <taxon>Araneoidea</taxon>
        <taxon>Nephilidae</taxon>
        <taxon>Nephila</taxon>
    </lineage>
</organism>
<dbReference type="GO" id="GO:0005654">
    <property type="term" value="C:nucleoplasm"/>
    <property type="evidence" value="ECO:0007669"/>
    <property type="project" value="UniProtKB-SubCell"/>
</dbReference>
<dbReference type="InterPro" id="IPR040848">
    <property type="entry name" value="AAA_lid_7"/>
</dbReference>
<evidence type="ECO:0000256" key="7">
    <source>
        <dbReference type="ARBA" id="ARBA00023186"/>
    </source>
</evidence>
<evidence type="ECO:0000256" key="2">
    <source>
        <dbReference type="ARBA" id="ARBA00004642"/>
    </source>
</evidence>
<feature type="domain" description="AAA+ ATPase" evidence="9">
    <location>
        <begin position="298"/>
        <end position="428"/>
    </location>
</feature>
<evidence type="ECO:0000256" key="3">
    <source>
        <dbReference type="ARBA" id="ARBA00007188"/>
    </source>
</evidence>
<keyword evidence="6" id="KW-0067">ATP-binding</keyword>
<dbReference type="GO" id="GO:0005730">
    <property type="term" value="C:nucleolus"/>
    <property type="evidence" value="ECO:0007669"/>
    <property type="project" value="UniProtKB-SubCell"/>
</dbReference>
<dbReference type="FunFam" id="3.40.50.300:FF:000142">
    <property type="entry name" value="Midasin"/>
    <property type="match status" value="1"/>
</dbReference>
<comment type="subcellular location">
    <subcellularLocation>
        <location evidence="1">Nucleus</location>
        <location evidence="1">Nucleolus</location>
    </subcellularLocation>
    <subcellularLocation>
        <location evidence="2">Nucleus</location>
        <location evidence="2">Nucleoplasm</location>
    </subcellularLocation>
</comment>
<dbReference type="Gene3D" id="3.40.50.300">
    <property type="entry name" value="P-loop containing nucleotide triphosphate hydrolases"/>
    <property type="match status" value="6"/>
</dbReference>
<dbReference type="SMART" id="SM00382">
    <property type="entry name" value="AAA"/>
    <property type="match status" value="5"/>
</dbReference>
<dbReference type="InterPro" id="IPR048617">
    <property type="entry name" value="MDN1_AAA_lid_4"/>
</dbReference>
<dbReference type="PANTHER" id="PTHR48103">
    <property type="entry name" value="MIDASIN-RELATED"/>
    <property type="match status" value="1"/>
</dbReference>
<reference evidence="10" key="1">
    <citation type="submission" date="2020-08" db="EMBL/GenBank/DDBJ databases">
        <title>Multicomponent nature underlies the extraordinary mechanical properties of spider dragline silk.</title>
        <authorList>
            <person name="Kono N."/>
            <person name="Nakamura H."/>
            <person name="Mori M."/>
            <person name="Yoshida Y."/>
            <person name="Ohtoshi R."/>
            <person name="Malay A.D."/>
            <person name="Moran D.A.P."/>
            <person name="Tomita M."/>
            <person name="Numata K."/>
            <person name="Arakawa K."/>
        </authorList>
    </citation>
    <scope>NUCLEOTIDE SEQUENCE</scope>
</reference>
<sequence>MEQRCFIAAINRLINGDALLAPLFTKFLGNEVWTEEDTQAVISKLSDLLWNEVYTLKIADLFSPLLLEILTRASSCYDVDSSVCYAKHEWLCICLSKLIWHYPEVGRFARMYFEKTRNLFWRYEGDEHPPPFKKSKTDIVQPATHLLLKAAYLFLVYDASYFKSAWPWNVIVKFFKSEDWKERWYAFQCLGRIVNIKSSVLQETIDSNFSSKELTSCIKEAYELGMIWNQKSYNPMRRELCNTNQAESTVCDLVKETVNVWGILLNKNQDIKPQTNSDIVPVPSTKEALYSLSLAVASSEPVLLQGPVGCGKTSLVQHLALVTGKTADENFLKIQLGDHVDGKMLIGTHVCTDIPGQFVWKPGILINAMTQGHWLLLEDIDCAPMDVASLLVPVLQSRSILVSGQLNPIKATPGFQLFATQRLLSGFGGSYLEFRNNAEIVDKLWRKVMISPLPKSELTEVISTKWPKLTQIIPRILSVYSLFSADLREAWGHSNGQEPFNYFCKNGRLISMRDLFKFCSRIAENFDHSNGEKAAINCLKNAITCFCDSIPDSQTRVLAIESICVHFNLPKAKAEFFCQNYKPSIENGDPVIIGTVCLPKKPREFSFARVHKSIFAQTKQSLILLEKVAACVYHKEPVLLVGETGTGKTSIVQQLAEMTNQKLTVVNMSQQSDSIDLIGGYKPIDLSLALKPIKDEFDRLFPMSMNMEKNSKFLEHVSNCFQKRRFRKMFAVMLHAQRNIVELFLNKHVASGKHLEMVGRWKKLGEKIEHLLSQMKQSKPSIIFHFLEGALIQAMQNGEWLLLDEINLAEAETLECLAAVLEKDESMIILEKSDNEPVKRHPNFRLFACMNPATDIGKKDLPTGIRSRFTEFFVEEIISKKDLSILVHEYLRCLTVNNTIIENIVKFYQCVKDAAAKELNDGSGYHPHYSLRTLCRALRFASTNPCHNIPRSLYEAFCLSFLSQLDNNSHEHVTKILKEQMFGKALPPLNQIIPEPRTGKYVQVSGYWILQGSQEPSEPEDYIFTATVERNLHDLARIVSAGQFPVLLQGETSSGKTSLIQYLAKFTGNVCLRVNNHEHTDIQEYIGTYGADESGNLVFREGILVEAMRKGYWIILDELNLAPTEVMEALNRVLDDNRELFISETQITVKAKPGFMVFATQNPPGQYGGRKILSRAFRNRFIELHFNEIPPPELEIILAERCKLPASYSKKLVAVMHELQVRRRESGVFAGKQGFITLRDLFRWGERYQYALEPGTKYYDWYQHLADEGYLLLAGRVRHDDEILVIQEVIEKHLKKKTDPEKLFNLSEDTSPTTKHILQSIIHRSLSKSFQNIVWTQNARRLAVLVGKAMQFKEPVLLIGNTGCGKTTICQIYAEISEKGLYSVNCHMHSESADFVGGLRPVRVQRKKDSKLFEWVDGPLIKAMVEGNFFLCDEISLADDSVLERLNSVLEQEQKILLTEKSLDEEMNVEITAEKGFQFFATMNPGGDFGKKELSPALRNRFTEIWCPSNMSSKLDIMEIVDSNIQKELRVLKGNKGAFKLGVTITEFLSFYNSQFGRLASLSMRDILNWVEFINITANVILNPVEAFLHGAFLVCFDHIGSGSTATSYSDNFKKLKERCFNFLAQHIIGASKDECVRFLTPHVSKDFLELQIGICEENNSFGIGAFQIKLGANTRDSQNYVLHSKTTKVNAMRILRALQLPKPILLEGSPGVGKTSLVEAIAKASGHNVVRINLSEQTDVSDLFGADLPVDGGKAGEFSWRKGPILQAIEHGDWILLDELNLASQSVLEGLNACLDHRSEIHIPETGQIIPCDKSKIRIFGCQNPHQQGGSRKGLPRSFLNRFTQVYVQPMDDEDYLFISKKMYPGIPKNLISAMIQFNVEIEKKINIEKEFGHLGSPFEFNLRDIFRWCSAIVKFQCGGEFNVGEYVKLLYADRMRTIEDKREVFEVYFKVMKSAELGSKHFILHRPLELNVNEDSIHLGYSTIQRGTENLTNSNMISIAPGQFPILESLMKCIEMNWIPILVGPSGCGKTSLVHMLAELAGCRLHVLSVNSEMDTMDLLGGFEQV</sequence>
<evidence type="ECO:0000256" key="6">
    <source>
        <dbReference type="ARBA" id="ARBA00022840"/>
    </source>
</evidence>
<dbReference type="PROSITE" id="PS00675">
    <property type="entry name" value="SIGMA54_INTERACT_1"/>
    <property type="match status" value="1"/>
</dbReference>
<feature type="domain" description="AAA+ ATPase" evidence="9">
    <location>
        <begin position="634"/>
        <end position="879"/>
    </location>
</feature>
<dbReference type="InterPro" id="IPR025662">
    <property type="entry name" value="Sigma_54_int_dom_ATP-bd_1"/>
</dbReference>
<dbReference type="FunFam" id="3.40.50.300:FF:000764">
    <property type="entry name" value="Midasin"/>
    <property type="match status" value="1"/>
</dbReference>
<evidence type="ECO:0000256" key="8">
    <source>
        <dbReference type="ARBA" id="ARBA00023242"/>
    </source>
</evidence>
<dbReference type="InterPro" id="IPR041190">
    <property type="entry name" value="Midasin_AAA_lid_5"/>
</dbReference>
<evidence type="ECO:0000313" key="10">
    <source>
        <dbReference type="EMBL" id="GFS38682.1"/>
    </source>
</evidence>
<keyword evidence="11" id="KW-1185">Reference proteome</keyword>
<evidence type="ECO:0000256" key="1">
    <source>
        <dbReference type="ARBA" id="ARBA00004604"/>
    </source>
</evidence>
<dbReference type="OrthoDB" id="6417701at2759"/>
<dbReference type="GO" id="GO:0000027">
    <property type="term" value="P:ribosomal large subunit assembly"/>
    <property type="evidence" value="ECO:0007669"/>
    <property type="project" value="TreeGrafter"/>
</dbReference>
<dbReference type="FunFam" id="3.40.50.300:FF:004102">
    <property type="entry name" value="Uncharacterized protein"/>
    <property type="match status" value="1"/>
</dbReference>
<feature type="domain" description="AAA+ ATPase" evidence="9">
    <location>
        <begin position="1701"/>
        <end position="1853"/>
    </location>
</feature>
<dbReference type="GO" id="GO:0016887">
    <property type="term" value="F:ATP hydrolysis activity"/>
    <property type="evidence" value="ECO:0007669"/>
    <property type="project" value="InterPro"/>
</dbReference>
<dbReference type="PANTHER" id="PTHR48103:SF2">
    <property type="entry name" value="MIDASIN"/>
    <property type="match status" value="1"/>
</dbReference>
<dbReference type="Pfam" id="PF17867">
    <property type="entry name" value="AAA_lid_7"/>
    <property type="match status" value="3"/>
</dbReference>
<dbReference type="InterPro" id="IPR027417">
    <property type="entry name" value="P-loop_NTPase"/>
</dbReference>
<gene>
    <name evidence="10" type="primary">MDN1</name>
    <name evidence="10" type="ORF">NPIL_201661</name>
</gene>
<keyword evidence="8" id="KW-0539">Nucleus</keyword>
<dbReference type="InterPro" id="IPR003593">
    <property type="entry name" value="AAA+_ATPase"/>
</dbReference>
<dbReference type="FunFam" id="3.40.50.300:FF:000582">
    <property type="entry name" value="Midasin"/>
    <property type="match status" value="1"/>
</dbReference>
<evidence type="ECO:0000256" key="5">
    <source>
        <dbReference type="ARBA" id="ARBA00022741"/>
    </source>
</evidence>
<dbReference type="InterPro" id="IPR011704">
    <property type="entry name" value="ATPase_dyneun-rel_AAA"/>
</dbReference>
<name>A0A8X6MA60_NEPPI</name>
<dbReference type="EMBL" id="BMAW01089220">
    <property type="protein sequence ID" value="GFS38682.1"/>
    <property type="molecule type" value="Genomic_DNA"/>
</dbReference>
<dbReference type="SUPFAM" id="SSF52540">
    <property type="entry name" value="P-loop containing nucleoside triphosphate hydrolases"/>
    <property type="match status" value="6"/>
</dbReference>
<evidence type="ECO:0000256" key="4">
    <source>
        <dbReference type="ARBA" id="ARBA00017143"/>
    </source>
</evidence>
<dbReference type="GO" id="GO:0030687">
    <property type="term" value="C:preribosome, large subunit precursor"/>
    <property type="evidence" value="ECO:0007669"/>
    <property type="project" value="TreeGrafter"/>
</dbReference>
<dbReference type="Pfam" id="PF21108">
    <property type="entry name" value="MDN1_4th"/>
    <property type="match status" value="1"/>
</dbReference>
<keyword evidence="5" id="KW-0547">Nucleotide-binding</keyword>
<proteinExistence type="inferred from homology"/>
<accession>A0A8X6MA60</accession>
<comment type="caution">
    <text evidence="10">The sequence shown here is derived from an EMBL/GenBank/DDBJ whole genome shotgun (WGS) entry which is preliminary data.</text>
</comment>
<evidence type="ECO:0000313" key="11">
    <source>
        <dbReference type="Proteomes" id="UP000887013"/>
    </source>
</evidence>
<comment type="similarity">
    <text evidence="3">Belongs to the midasin family.</text>
</comment>
<dbReference type="GO" id="GO:0005524">
    <property type="term" value="F:ATP binding"/>
    <property type="evidence" value="ECO:0007669"/>
    <property type="project" value="UniProtKB-KW"/>
</dbReference>
<dbReference type="Proteomes" id="UP000887013">
    <property type="component" value="Unassembled WGS sequence"/>
</dbReference>
<dbReference type="GO" id="GO:0000055">
    <property type="term" value="P:ribosomal large subunit export from nucleus"/>
    <property type="evidence" value="ECO:0007669"/>
    <property type="project" value="TreeGrafter"/>
</dbReference>
<keyword evidence="7" id="KW-0143">Chaperone</keyword>
<evidence type="ECO:0000259" key="9">
    <source>
        <dbReference type="SMART" id="SM00382"/>
    </source>
</evidence>
<feature type="domain" description="AAA+ ATPase" evidence="9">
    <location>
        <begin position="1042"/>
        <end position="1187"/>
    </location>
</feature>
<dbReference type="Pfam" id="PF07728">
    <property type="entry name" value="AAA_5"/>
    <property type="match status" value="6"/>
</dbReference>